<protein>
    <submittedName>
        <fullName evidence="3">13942_t:CDS:1</fullName>
    </submittedName>
</protein>
<organism evidence="3 4">
    <name type="scientific">Ambispora leptoticha</name>
    <dbReference type="NCBI Taxonomy" id="144679"/>
    <lineage>
        <taxon>Eukaryota</taxon>
        <taxon>Fungi</taxon>
        <taxon>Fungi incertae sedis</taxon>
        <taxon>Mucoromycota</taxon>
        <taxon>Glomeromycotina</taxon>
        <taxon>Glomeromycetes</taxon>
        <taxon>Archaeosporales</taxon>
        <taxon>Ambisporaceae</taxon>
        <taxon>Ambispora</taxon>
    </lineage>
</organism>
<accession>A0A9N9ECH4</accession>
<evidence type="ECO:0000256" key="1">
    <source>
        <dbReference type="SAM" id="MobiDB-lite"/>
    </source>
</evidence>
<dbReference type="Proteomes" id="UP000789508">
    <property type="component" value="Unassembled WGS sequence"/>
</dbReference>
<feature type="region of interest" description="Disordered" evidence="1">
    <location>
        <begin position="54"/>
        <end position="77"/>
    </location>
</feature>
<evidence type="ECO:0000256" key="2">
    <source>
        <dbReference type="SAM" id="SignalP"/>
    </source>
</evidence>
<comment type="caution">
    <text evidence="3">The sequence shown here is derived from an EMBL/GenBank/DDBJ whole genome shotgun (WGS) entry which is preliminary data.</text>
</comment>
<gene>
    <name evidence="3" type="ORF">ALEPTO_LOCUS10652</name>
</gene>
<proteinExistence type="predicted"/>
<reference evidence="3" key="1">
    <citation type="submission" date="2021-06" db="EMBL/GenBank/DDBJ databases">
        <authorList>
            <person name="Kallberg Y."/>
            <person name="Tangrot J."/>
            <person name="Rosling A."/>
        </authorList>
    </citation>
    <scope>NUCLEOTIDE SEQUENCE</scope>
    <source>
        <strain evidence="3">FL130A</strain>
    </source>
</reference>
<dbReference type="EMBL" id="CAJVPS010012718">
    <property type="protein sequence ID" value="CAG8672934.1"/>
    <property type="molecule type" value="Genomic_DNA"/>
</dbReference>
<name>A0A9N9ECH4_9GLOM</name>
<feature type="compositionally biased region" description="Gly residues" evidence="1">
    <location>
        <begin position="62"/>
        <end position="77"/>
    </location>
</feature>
<feature type="signal peptide" evidence="2">
    <location>
        <begin position="1"/>
        <end position="24"/>
    </location>
</feature>
<keyword evidence="4" id="KW-1185">Reference proteome</keyword>
<feature type="chain" id="PRO_5040373224" evidence="2">
    <location>
        <begin position="25"/>
        <end position="77"/>
    </location>
</feature>
<sequence>MTTLKKFVAIALILAICLFALPDAIPLDYSQGDQSYTVGKDGVGNANAKTGSNGQSIALGGPATGGNAGNGGNGGVP</sequence>
<evidence type="ECO:0000313" key="4">
    <source>
        <dbReference type="Proteomes" id="UP000789508"/>
    </source>
</evidence>
<dbReference type="AlphaFoldDB" id="A0A9N9ECH4"/>
<evidence type="ECO:0000313" key="3">
    <source>
        <dbReference type="EMBL" id="CAG8672934.1"/>
    </source>
</evidence>
<keyword evidence="2" id="KW-0732">Signal</keyword>